<feature type="transmembrane region" description="Helical" evidence="1">
    <location>
        <begin position="223"/>
        <end position="243"/>
    </location>
</feature>
<feature type="domain" description="Piwi" evidence="2">
    <location>
        <begin position="29"/>
        <end position="208"/>
    </location>
</feature>
<dbReference type="OrthoDB" id="445936at2759"/>
<dbReference type="FunFam" id="3.30.420.10:FF:000014">
    <property type="entry name" value="Piwi-like RNA-mediated gene silencing 1"/>
    <property type="match status" value="1"/>
</dbReference>
<evidence type="ECO:0000313" key="4">
    <source>
        <dbReference type="Proteomes" id="UP000299102"/>
    </source>
</evidence>
<gene>
    <name evidence="3" type="primary">AGO3</name>
    <name evidence="3" type="ORF">EVAR_12480_1</name>
</gene>
<dbReference type="InterPro" id="IPR003165">
    <property type="entry name" value="Piwi"/>
</dbReference>
<keyword evidence="1" id="KW-1133">Transmembrane helix</keyword>
<comment type="caution">
    <text evidence="3">The sequence shown here is derived from an EMBL/GenBank/DDBJ whole genome shotgun (WGS) entry which is preliminary data.</text>
</comment>
<keyword evidence="1" id="KW-0472">Membrane</keyword>
<proteinExistence type="predicted"/>
<dbReference type="Gene3D" id="3.30.420.10">
    <property type="entry name" value="Ribonuclease H-like superfamily/Ribonuclease H"/>
    <property type="match status" value="1"/>
</dbReference>
<dbReference type="InterPro" id="IPR012337">
    <property type="entry name" value="RNaseH-like_sf"/>
</dbReference>
<protein>
    <submittedName>
        <fullName evidence="3">Piwi-like protein Ago3</fullName>
    </submittedName>
</protein>
<dbReference type="PANTHER" id="PTHR22891">
    <property type="entry name" value="EUKARYOTIC TRANSLATION INITIATION FACTOR 2C"/>
    <property type="match status" value="1"/>
</dbReference>
<sequence>MLNSTKRKNSQVNQYGGIPYLRAVFQEPGQEIVDSLKACLVQALNHYLKVNGTLPDKIIIYRDGVGDGQLKLVNDYEIPQLQVCFSLVDATYKPKLMYVVVQKRINTRIFKKLNNSLENPPPGTIVDHDITRRNWYDFLIVSQYVTQGTVTPTHYIVMHDSIGMTPDQCQRLTYKLCHLYYNWPGTVRVPAPCQYAHKLAYLVNADNHGHQGVSSACDKQSCMIGGGSILLCQLFLTFLTPWWM</sequence>
<reference evidence="3 4" key="1">
    <citation type="journal article" date="2019" name="Commun. Biol.">
        <title>The bagworm genome reveals a unique fibroin gene that provides high tensile strength.</title>
        <authorList>
            <person name="Kono N."/>
            <person name="Nakamura H."/>
            <person name="Ohtoshi R."/>
            <person name="Tomita M."/>
            <person name="Numata K."/>
            <person name="Arakawa K."/>
        </authorList>
    </citation>
    <scope>NUCLEOTIDE SEQUENCE [LARGE SCALE GENOMIC DNA]</scope>
</reference>
<keyword evidence="4" id="KW-1185">Reference proteome</keyword>
<organism evidence="3 4">
    <name type="scientific">Eumeta variegata</name>
    <name type="common">Bagworm moth</name>
    <name type="synonym">Eumeta japonica</name>
    <dbReference type="NCBI Taxonomy" id="151549"/>
    <lineage>
        <taxon>Eukaryota</taxon>
        <taxon>Metazoa</taxon>
        <taxon>Ecdysozoa</taxon>
        <taxon>Arthropoda</taxon>
        <taxon>Hexapoda</taxon>
        <taxon>Insecta</taxon>
        <taxon>Pterygota</taxon>
        <taxon>Neoptera</taxon>
        <taxon>Endopterygota</taxon>
        <taxon>Lepidoptera</taxon>
        <taxon>Glossata</taxon>
        <taxon>Ditrysia</taxon>
        <taxon>Tineoidea</taxon>
        <taxon>Psychidae</taxon>
        <taxon>Oiketicinae</taxon>
        <taxon>Eumeta</taxon>
    </lineage>
</organism>
<dbReference type="AlphaFoldDB" id="A0A4C1TPK6"/>
<evidence type="ECO:0000256" key="1">
    <source>
        <dbReference type="SAM" id="Phobius"/>
    </source>
</evidence>
<evidence type="ECO:0000259" key="2">
    <source>
        <dbReference type="PROSITE" id="PS50822"/>
    </source>
</evidence>
<dbReference type="SUPFAM" id="SSF53098">
    <property type="entry name" value="Ribonuclease H-like"/>
    <property type="match status" value="1"/>
</dbReference>
<evidence type="ECO:0000313" key="3">
    <source>
        <dbReference type="EMBL" id="GBP15888.1"/>
    </source>
</evidence>
<dbReference type="Proteomes" id="UP000299102">
    <property type="component" value="Unassembled WGS sequence"/>
</dbReference>
<dbReference type="InterPro" id="IPR036397">
    <property type="entry name" value="RNaseH_sf"/>
</dbReference>
<dbReference type="GO" id="GO:0003676">
    <property type="term" value="F:nucleic acid binding"/>
    <property type="evidence" value="ECO:0007669"/>
    <property type="project" value="InterPro"/>
</dbReference>
<dbReference type="STRING" id="151549.A0A4C1TPK6"/>
<dbReference type="EMBL" id="BGZK01000075">
    <property type="protein sequence ID" value="GBP15888.1"/>
    <property type="molecule type" value="Genomic_DNA"/>
</dbReference>
<name>A0A4C1TPK6_EUMVA</name>
<keyword evidence="1" id="KW-0812">Transmembrane</keyword>
<accession>A0A4C1TPK6</accession>
<dbReference type="Pfam" id="PF02171">
    <property type="entry name" value="Piwi"/>
    <property type="match status" value="1"/>
</dbReference>
<dbReference type="PROSITE" id="PS50822">
    <property type="entry name" value="PIWI"/>
    <property type="match status" value="1"/>
</dbReference>
<dbReference type="SMART" id="SM00950">
    <property type="entry name" value="Piwi"/>
    <property type="match status" value="1"/>
</dbReference>